<dbReference type="Proteomes" id="UP000054350">
    <property type="component" value="Unassembled WGS sequence"/>
</dbReference>
<proteinExistence type="predicted"/>
<dbReference type="EMBL" id="GG745349">
    <property type="protein sequence ID" value="KNE66287.1"/>
    <property type="molecule type" value="Genomic_DNA"/>
</dbReference>
<keyword evidence="3" id="KW-1185">Reference proteome</keyword>
<feature type="signal peptide" evidence="1">
    <location>
        <begin position="1"/>
        <end position="25"/>
    </location>
</feature>
<dbReference type="VEuPathDB" id="FungiDB:AMAG_19380"/>
<dbReference type="AlphaFoldDB" id="A0A0L0SUU1"/>
<keyword evidence="1" id="KW-0732">Signal</keyword>
<sequence length="66" mass="7045">MSAPRPFALLLALALLAITGGSVHADDTIVQVPLEQWVDFGFGSGRDVDPTYATTVPLDEGRMKES</sequence>
<feature type="chain" id="PRO_5005548318" evidence="1">
    <location>
        <begin position="26"/>
        <end position="66"/>
    </location>
</feature>
<organism evidence="2 3">
    <name type="scientific">Allomyces macrogynus (strain ATCC 38327)</name>
    <name type="common">Allomyces javanicus var. macrogynus</name>
    <dbReference type="NCBI Taxonomy" id="578462"/>
    <lineage>
        <taxon>Eukaryota</taxon>
        <taxon>Fungi</taxon>
        <taxon>Fungi incertae sedis</taxon>
        <taxon>Blastocladiomycota</taxon>
        <taxon>Blastocladiomycetes</taxon>
        <taxon>Blastocladiales</taxon>
        <taxon>Blastocladiaceae</taxon>
        <taxon>Allomyces</taxon>
    </lineage>
</organism>
<name>A0A0L0SUU1_ALLM3</name>
<reference evidence="3" key="2">
    <citation type="submission" date="2009-11" db="EMBL/GenBank/DDBJ databases">
        <title>The Genome Sequence of Allomyces macrogynus strain ATCC 38327.</title>
        <authorList>
            <consortium name="The Broad Institute Genome Sequencing Platform"/>
            <person name="Russ C."/>
            <person name="Cuomo C."/>
            <person name="Shea T."/>
            <person name="Young S.K."/>
            <person name="Zeng Q."/>
            <person name="Koehrsen M."/>
            <person name="Haas B."/>
            <person name="Borodovsky M."/>
            <person name="Guigo R."/>
            <person name="Alvarado L."/>
            <person name="Berlin A."/>
            <person name="Borenstein D."/>
            <person name="Chen Z."/>
            <person name="Engels R."/>
            <person name="Freedman E."/>
            <person name="Gellesch M."/>
            <person name="Goldberg J."/>
            <person name="Griggs A."/>
            <person name="Gujja S."/>
            <person name="Heiman D."/>
            <person name="Hepburn T."/>
            <person name="Howarth C."/>
            <person name="Jen D."/>
            <person name="Larson L."/>
            <person name="Lewis B."/>
            <person name="Mehta T."/>
            <person name="Park D."/>
            <person name="Pearson M."/>
            <person name="Roberts A."/>
            <person name="Saif S."/>
            <person name="Shenoy N."/>
            <person name="Sisk P."/>
            <person name="Stolte C."/>
            <person name="Sykes S."/>
            <person name="Walk T."/>
            <person name="White J."/>
            <person name="Yandava C."/>
            <person name="Burger G."/>
            <person name="Gray M.W."/>
            <person name="Holland P.W.H."/>
            <person name="King N."/>
            <person name="Lang F.B.F."/>
            <person name="Roger A.J."/>
            <person name="Ruiz-Trillo I."/>
            <person name="Lander E."/>
            <person name="Nusbaum C."/>
        </authorList>
    </citation>
    <scope>NUCLEOTIDE SEQUENCE [LARGE SCALE GENOMIC DNA]</scope>
    <source>
        <strain evidence="3">ATCC 38327</strain>
    </source>
</reference>
<protein>
    <submittedName>
        <fullName evidence="2">Uncharacterized protein</fullName>
    </submittedName>
</protein>
<gene>
    <name evidence="2" type="ORF">AMAG_19380</name>
</gene>
<evidence type="ECO:0000313" key="3">
    <source>
        <dbReference type="Proteomes" id="UP000054350"/>
    </source>
</evidence>
<accession>A0A0L0SUU1</accession>
<evidence type="ECO:0000256" key="1">
    <source>
        <dbReference type="SAM" id="SignalP"/>
    </source>
</evidence>
<evidence type="ECO:0000313" key="2">
    <source>
        <dbReference type="EMBL" id="KNE66287.1"/>
    </source>
</evidence>
<reference evidence="2 3" key="1">
    <citation type="submission" date="2009-11" db="EMBL/GenBank/DDBJ databases">
        <title>Annotation of Allomyces macrogynus ATCC 38327.</title>
        <authorList>
            <consortium name="The Broad Institute Genome Sequencing Platform"/>
            <person name="Russ C."/>
            <person name="Cuomo C."/>
            <person name="Burger G."/>
            <person name="Gray M.W."/>
            <person name="Holland P.W.H."/>
            <person name="King N."/>
            <person name="Lang F.B.F."/>
            <person name="Roger A.J."/>
            <person name="Ruiz-Trillo I."/>
            <person name="Young S.K."/>
            <person name="Zeng Q."/>
            <person name="Gargeya S."/>
            <person name="Fitzgerald M."/>
            <person name="Haas B."/>
            <person name="Abouelleil A."/>
            <person name="Alvarado L."/>
            <person name="Arachchi H.M."/>
            <person name="Berlin A."/>
            <person name="Chapman S.B."/>
            <person name="Gearin G."/>
            <person name="Goldberg J."/>
            <person name="Griggs A."/>
            <person name="Gujja S."/>
            <person name="Hansen M."/>
            <person name="Heiman D."/>
            <person name="Howarth C."/>
            <person name="Larimer J."/>
            <person name="Lui A."/>
            <person name="MacDonald P.J.P."/>
            <person name="McCowen C."/>
            <person name="Montmayeur A."/>
            <person name="Murphy C."/>
            <person name="Neiman D."/>
            <person name="Pearson M."/>
            <person name="Priest M."/>
            <person name="Roberts A."/>
            <person name="Saif S."/>
            <person name="Shea T."/>
            <person name="Sisk P."/>
            <person name="Stolte C."/>
            <person name="Sykes S."/>
            <person name="Wortman J."/>
            <person name="Nusbaum C."/>
            <person name="Birren B."/>
        </authorList>
    </citation>
    <scope>NUCLEOTIDE SEQUENCE [LARGE SCALE GENOMIC DNA]</scope>
    <source>
        <strain evidence="2 3">ATCC 38327</strain>
    </source>
</reference>